<evidence type="ECO:0008006" key="4">
    <source>
        <dbReference type="Google" id="ProtNLM"/>
    </source>
</evidence>
<evidence type="ECO:0000313" key="2">
    <source>
        <dbReference type="EMBL" id="ADL10830.1"/>
    </source>
</evidence>
<protein>
    <recommendedName>
        <fullName evidence="4">YbjN domain-containing protein</fullName>
    </recommendedName>
</protein>
<accession>D9QBA4</accession>
<dbReference type="STRING" id="681645.CpC231_1359"/>
<dbReference type="RefSeq" id="WP_013242221.1">
    <property type="nucleotide sequence ID" value="NC_017301.2"/>
</dbReference>
<keyword evidence="3" id="KW-1185">Reference proteome</keyword>
<evidence type="ECO:0000313" key="3">
    <source>
        <dbReference type="Proteomes" id="UP000000276"/>
    </source>
</evidence>
<gene>
    <name evidence="2" type="ORF">CPC231_06880</name>
</gene>
<organism evidence="2 3">
    <name type="scientific">Corynebacterium pseudotuberculosis (strain C231)</name>
    <dbReference type="NCBI Taxonomy" id="681645"/>
    <lineage>
        <taxon>Bacteria</taxon>
        <taxon>Bacillati</taxon>
        <taxon>Actinomycetota</taxon>
        <taxon>Actinomycetes</taxon>
        <taxon>Mycobacteriales</taxon>
        <taxon>Corynebacteriaceae</taxon>
        <taxon>Corynebacterium</taxon>
    </lineage>
</organism>
<proteinExistence type="predicted"/>
<evidence type="ECO:0000256" key="1">
    <source>
        <dbReference type="SAM" id="MobiDB-lite"/>
    </source>
</evidence>
<reference evidence="2 3" key="1">
    <citation type="journal article" date="2011" name="J. Bacteriol.">
        <title>Complete genome sequence of Corynebacterium pseudotuberculosis I19, a strain isolated from a cow in Israel with bovine mastitis.</title>
        <authorList>
            <consortium name="Consortium: Rede Paraense de Genomica e Proteomica (RPGP)"/>
            <person name="Silva A."/>
            <person name="Schneider M.P."/>
            <person name="Cerdeira L."/>
            <person name="Barbosa M.S."/>
            <person name="Ramos R.T."/>
            <person name="Carneiro A.R."/>
            <person name="Santos R."/>
            <person name="Lima M."/>
            <person name="D'Afonseca V."/>
            <person name="Almeida S.S."/>
            <person name="Santos A.R."/>
            <person name="Soares S.C."/>
            <person name="Pinto A.C."/>
            <person name="Ali A."/>
            <person name="Dorella F.A."/>
            <person name="Rocha F."/>
            <person name="de Abreu V.A."/>
            <person name="Trost E."/>
            <person name="Tauch A."/>
            <person name="Shpigel N."/>
            <person name="Miyoshi A."/>
            <person name="Azevedo V."/>
        </authorList>
    </citation>
    <scope>NUCLEOTIDE SEQUENCE [LARGE SCALE GENOMIC DNA]</scope>
    <source>
        <strain evidence="2 3">C231</strain>
    </source>
</reference>
<dbReference type="AlphaFoldDB" id="D9QBA4"/>
<dbReference type="eggNOG" id="ENOG5032N1F">
    <property type="taxonomic scope" value="Bacteria"/>
</dbReference>
<dbReference type="OrthoDB" id="4420706at2"/>
<dbReference type="InterPro" id="IPR019660">
    <property type="entry name" value="Put_sensory_transdc_reg_YbjN"/>
</dbReference>
<dbReference type="GeneID" id="93974290"/>
<dbReference type="HOGENOM" id="CLU_047685_0_0_11"/>
<dbReference type="Proteomes" id="UP000000276">
    <property type="component" value="Chromosome"/>
</dbReference>
<feature type="compositionally biased region" description="Basic and acidic residues" evidence="1">
    <location>
        <begin position="62"/>
        <end position="87"/>
    </location>
</feature>
<dbReference type="PATRIC" id="fig|681645.3.peg.1425"/>
<reference evidence="2 3" key="2">
    <citation type="journal article" date="2011" name="PLoS ONE">
        <title>Evidence for reductive genome evolution and lateral acquisition of virulence functions in two Corynebacterium pseudotuberculosis strains.</title>
        <authorList>
            <person name="Ruiz J.C."/>
            <person name="D'Afonseca V."/>
            <person name="Silva A."/>
            <person name="Ali A."/>
            <person name="Pinto A.C."/>
            <person name="Santos A.R."/>
            <person name="Rocha A.A."/>
            <person name="Lopes D.O."/>
            <person name="Dorella F.A."/>
            <person name="Pacheco L.G."/>
            <person name="Costa M.P."/>
            <person name="Turk M.Z."/>
            <person name="Seyffert N."/>
            <person name="Moraes P.M."/>
            <person name="Soares S.C."/>
            <person name="Almeida S.S."/>
            <person name="Castro T.L."/>
            <person name="Abreu V.A."/>
            <person name="Trost E."/>
            <person name="Baumbach J."/>
            <person name="Tauch A."/>
            <person name="Schneider M.P."/>
            <person name="McCulloch J."/>
            <person name="Cerdeira L.T."/>
            <person name="Ramos R.T."/>
            <person name="Zerlotini A."/>
            <person name="Dominitini A."/>
            <person name="Resende D.M."/>
            <person name="Coser E.M."/>
            <person name="Oliveira L.M."/>
            <person name="Pedrosa A.L."/>
            <person name="Vieira C.U."/>
            <person name="Guimaraes C.T."/>
            <person name="Bartholomeu D.C."/>
            <person name="Oliveira D.M."/>
            <person name="Santos F.R."/>
            <person name="Rabelo E.M."/>
            <person name="Lobo F.P."/>
            <person name="Franco G.R."/>
            <person name="Costa A.F."/>
            <person name="Castro I.M."/>
            <person name="Dias S.R."/>
            <person name="Ferro J.A."/>
            <person name="Ortega J.M."/>
            <person name="Paiva L.V."/>
            <person name="Goulart L.R."/>
            <person name="Almeida J.F."/>
            <person name="Ferro M.I."/>
            <person name="Carneiro N.P."/>
            <person name="Falcao P.R."/>
            <person name="Grynberg P."/>
            <person name="Teixeira S.M."/>
            <person name="Brommonschenkel S."/>
            <person name="Oliveira S.C."/>
            <person name="Meyer R."/>
            <person name="Moore R.J."/>
            <person name="Miyoshi A."/>
            <person name="Oliveira G.C."/>
            <person name="Azevedo V."/>
        </authorList>
    </citation>
    <scope>NUCLEOTIDE SEQUENCE [LARGE SCALE GENOMIC DNA]</scope>
    <source>
        <strain evidence="2 3">C231</strain>
    </source>
</reference>
<dbReference type="Pfam" id="PF10722">
    <property type="entry name" value="YbjN"/>
    <property type="match status" value="1"/>
</dbReference>
<feature type="region of interest" description="Disordered" evidence="1">
    <location>
        <begin position="62"/>
        <end position="89"/>
    </location>
</feature>
<sequence length="401" mass="44081">MELMLPLLSRPSESMTLTQKPSQLLLMTNARTTLFQVSVLVHNVVPPAAEIYGIRFSQYKQEERSPRVKNHRPSEGSRPSKDPDFNKKRIRSVTTSRVSQILNELGYNLHTIPAINGDILEIPWPEHSVFVSLRGGSDPLIIVDAKTSGVLPLHCFSEVAAAVTLWNGERVSPIARISYSPDSHLQLAFRSANSAAIGATDLQLAEFLELACDATLLAVNWFLEKLPELTASTTPPQSPFDDIEVSPDTAALFDVPSAVTMERITSIMSEVSNAWNERALLPTGEWHADIEFGCSLESGPTILCWGVWDSGLSAEREFSRVFMLCNRWNEESVDSKAFVSTTAHNSLSIRVESTVDVGGGLNDVQLAAHLEQAFSAIFVCVRTLKSPGFGLYDVPPGPEYL</sequence>
<dbReference type="EMBL" id="CP001829">
    <property type="protein sequence ID" value="ADL10830.1"/>
    <property type="molecule type" value="Genomic_DNA"/>
</dbReference>
<dbReference type="KEGG" id="cpq:CPC231_06880"/>
<name>D9QBA4_CORP2</name>